<sequence length="319" mass="35758">MDIRGISYTVGERDPAEDLRVIREELHCTTVLLAGTDSAAQLAAAERALDLGLDVWLEPQLGDRPFDEVLAWIAETATGAEALRKRYPGRVTLVVGCEYSLRLSGMLPGPREFIRLQVLIRWRRLFDRRITRVLNRLLARSVAVARGAFHGPITYAAGYWEQVDWSPFDLVGVNLYRMGADPAAYERRLRELVQCTSKPVVITEFGCGAFTGADRRGPASFLIVNWFATPPRIRKGHRRDEHTQAAYLGELIDLYERAGVHGAFVFTYWMPDFPHHPDDPEHDLDMAGFGVVKVTADGTHHPKAAFTEVAHRYSATTAS</sequence>
<dbReference type="InterPro" id="IPR017853">
    <property type="entry name" value="GH"/>
</dbReference>
<dbReference type="SUPFAM" id="SSF51445">
    <property type="entry name" value="(Trans)glycosidases"/>
    <property type="match status" value="1"/>
</dbReference>
<dbReference type="Gene3D" id="3.20.20.80">
    <property type="entry name" value="Glycosidases"/>
    <property type="match status" value="1"/>
</dbReference>
<name>A0A344LEU1_9PSEU</name>
<keyword evidence="2" id="KW-1185">Reference proteome</keyword>
<evidence type="ECO:0000313" key="2">
    <source>
        <dbReference type="Proteomes" id="UP000250434"/>
    </source>
</evidence>
<organism evidence="1 2">
    <name type="scientific">Amycolatopsis albispora</name>
    <dbReference type="NCBI Taxonomy" id="1804986"/>
    <lineage>
        <taxon>Bacteria</taxon>
        <taxon>Bacillati</taxon>
        <taxon>Actinomycetota</taxon>
        <taxon>Actinomycetes</taxon>
        <taxon>Pseudonocardiales</taxon>
        <taxon>Pseudonocardiaceae</taxon>
        <taxon>Amycolatopsis</taxon>
    </lineage>
</organism>
<accession>A0A344LEU1</accession>
<dbReference type="AlphaFoldDB" id="A0A344LEU1"/>
<dbReference type="EMBL" id="CP015163">
    <property type="protein sequence ID" value="AXB46565.1"/>
    <property type="molecule type" value="Genomic_DNA"/>
</dbReference>
<evidence type="ECO:0000313" key="1">
    <source>
        <dbReference type="EMBL" id="AXB46565.1"/>
    </source>
</evidence>
<proteinExistence type="predicted"/>
<evidence type="ECO:0008006" key="3">
    <source>
        <dbReference type="Google" id="ProtNLM"/>
    </source>
</evidence>
<reference evidence="1 2" key="1">
    <citation type="submission" date="2016-04" db="EMBL/GenBank/DDBJ databases">
        <title>Complete genome sequence and analysis of deep-sea sediment isolate, Amycolatopsis sp. WP1.</title>
        <authorList>
            <person name="Wang H."/>
            <person name="Chen S."/>
            <person name="Wu Q."/>
        </authorList>
    </citation>
    <scope>NUCLEOTIDE SEQUENCE [LARGE SCALE GENOMIC DNA]</scope>
    <source>
        <strain evidence="1 2">WP1</strain>
    </source>
</reference>
<gene>
    <name evidence="1" type="ORF">A4R43_32350</name>
</gene>
<dbReference type="Proteomes" id="UP000250434">
    <property type="component" value="Chromosome"/>
</dbReference>
<dbReference type="OrthoDB" id="151193at2"/>
<dbReference type="RefSeq" id="WP_113695625.1">
    <property type="nucleotide sequence ID" value="NZ_CP015163.1"/>
</dbReference>
<protein>
    <recommendedName>
        <fullName evidence="3">Abortive infection protein</fullName>
    </recommendedName>
</protein>
<dbReference type="KEGG" id="aab:A4R43_32350"/>